<dbReference type="Proteomes" id="UP001148018">
    <property type="component" value="Unassembled WGS sequence"/>
</dbReference>
<name>A0A9Q0I3F4_9TELE</name>
<proteinExistence type="predicted"/>
<dbReference type="EMBL" id="JANIIK010000206">
    <property type="protein sequence ID" value="KAJ3583603.1"/>
    <property type="molecule type" value="Genomic_DNA"/>
</dbReference>
<evidence type="ECO:0000259" key="1">
    <source>
        <dbReference type="PROSITE" id="PS50041"/>
    </source>
</evidence>
<organism evidence="2 3">
    <name type="scientific">Muraenolepis orangiensis</name>
    <name type="common">Patagonian moray cod</name>
    <dbReference type="NCBI Taxonomy" id="630683"/>
    <lineage>
        <taxon>Eukaryota</taxon>
        <taxon>Metazoa</taxon>
        <taxon>Chordata</taxon>
        <taxon>Craniata</taxon>
        <taxon>Vertebrata</taxon>
        <taxon>Euteleostomi</taxon>
        <taxon>Actinopterygii</taxon>
        <taxon>Neopterygii</taxon>
        <taxon>Teleostei</taxon>
        <taxon>Neoteleostei</taxon>
        <taxon>Acanthomorphata</taxon>
        <taxon>Zeiogadaria</taxon>
        <taxon>Gadariae</taxon>
        <taxon>Gadiformes</taxon>
        <taxon>Muraenolepidoidei</taxon>
        <taxon>Muraenolepididae</taxon>
        <taxon>Muraenolepis</taxon>
    </lineage>
</organism>
<protein>
    <recommendedName>
        <fullName evidence="1">C-type lectin domain-containing protein</fullName>
    </recommendedName>
</protein>
<dbReference type="Gene3D" id="3.10.100.10">
    <property type="entry name" value="Mannose-Binding Protein A, subunit A"/>
    <property type="match status" value="1"/>
</dbReference>
<dbReference type="InterPro" id="IPR016186">
    <property type="entry name" value="C-type_lectin-like/link_sf"/>
</dbReference>
<dbReference type="SUPFAM" id="SSF56436">
    <property type="entry name" value="C-type lectin-like"/>
    <property type="match status" value="1"/>
</dbReference>
<dbReference type="PANTHER" id="PTHR45784:SF3">
    <property type="entry name" value="C-TYPE LECTIN DOMAIN FAMILY 4 MEMBER K-LIKE-RELATED"/>
    <property type="match status" value="1"/>
</dbReference>
<evidence type="ECO:0000313" key="2">
    <source>
        <dbReference type="EMBL" id="KAJ3583603.1"/>
    </source>
</evidence>
<dbReference type="Pfam" id="PF00059">
    <property type="entry name" value="Lectin_C"/>
    <property type="match status" value="1"/>
</dbReference>
<dbReference type="PROSITE" id="PS50041">
    <property type="entry name" value="C_TYPE_LECTIN_2"/>
    <property type="match status" value="1"/>
</dbReference>
<dbReference type="InterPro" id="IPR016187">
    <property type="entry name" value="CTDL_fold"/>
</dbReference>
<evidence type="ECO:0000313" key="3">
    <source>
        <dbReference type="Proteomes" id="UP001148018"/>
    </source>
</evidence>
<dbReference type="OrthoDB" id="7357196at2759"/>
<sequence>MPSLCAPYRQHCLVETPKTWFAARDYCRARGFDLATIDDMGAMESLRSLIADKIHDEWWIGLKYDGQGAAWHWSLADKEFYKEGERSYSPLKERENDIVAIYDKVWSTRANTGWYIMCYDGTTKKVRVLRVKVRSEDLQDLNDPATKAAILKQTKQLLEDATLISGLKMTWTTNSDGQVFTKEQCQEEDCDL</sequence>
<dbReference type="PANTHER" id="PTHR45784">
    <property type="entry name" value="C-TYPE LECTIN DOMAIN FAMILY 20 MEMBER A-RELATED"/>
    <property type="match status" value="1"/>
</dbReference>
<gene>
    <name evidence="2" type="ORF">NHX12_016508</name>
</gene>
<reference evidence="2" key="1">
    <citation type="submission" date="2022-07" db="EMBL/GenBank/DDBJ databases">
        <title>Chromosome-level genome of Muraenolepis orangiensis.</title>
        <authorList>
            <person name="Kim J."/>
        </authorList>
    </citation>
    <scope>NUCLEOTIDE SEQUENCE</scope>
    <source>
        <strain evidence="2">KU_S4_2022</strain>
        <tissue evidence="2">Muscle</tissue>
    </source>
</reference>
<comment type="caution">
    <text evidence="2">The sequence shown here is derived from an EMBL/GenBank/DDBJ whole genome shotgun (WGS) entry which is preliminary data.</text>
</comment>
<dbReference type="CDD" id="cd00037">
    <property type="entry name" value="CLECT"/>
    <property type="match status" value="1"/>
</dbReference>
<dbReference type="AlphaFoldDB" id="A0A9Q0I3F4"/>
<feature type="domain" description="C-type lectin" evidence="1">
    <location>
        <begin position="8"/>
        <end position="107"/>
    </location>
</feature>
<keyword evidence="3" id="KW-1185">Reference proteome</keyword>
<dbReference type="InterPro" id="IPR001304">
    <property type="entry name" value="C-type_lectin-like"/>
</dbReference>
<accession>A0A9Q0I3F4</accession>